<dbReference type="CDD" id="cd14132">
    <property type="entry name" value="STKc_CK2_alpha"/>
    <property type="match status" value="1"/>
</dbReference>
<keyword evidence="5 12" id="KW-0418">Kinase</keyword>
<evidence type="ECO:0000256" key="8">
    <source>
        <dbReference type="ARBA" id="ARBA00048679"/>
    </source>
</evidence>
<evidence type="ECO:0000256" key="4">
    <source>
        <dbReference type="ARBA" id="ARBA00022741"/>
    </source>
</evidence>
<organism evidence="12 13">
    <name type="scientific">Trichomonas vaginalis (strain ATCC PRA-98 / G3)</name>
    <dbReference type="NCBI Taxonomy" id="412133"/>
    <lineage>
        <taxon>Eukaryota</taxon>
        <taxon>Metamonada</taxon>
        <taxon>Parabasalia</taxon>
        <taxon>Trichomonadida</taxon>
        <taxon>Trichomonadidae</taxon>
        <taxon>Trichomonas</taxon>
    </lineage>
</organism>
<dbReference type="PROSITE" id="PS00107">
    <property type="entry name" value="PROTEIN_KINASE_ATP"/>
    <property type="match status" value="1"/>
</dbReference>
<evidence type="ECO:0000256" key="10">
    <source>
        <dbReference type="RuleBase" id="RU000304"/>
    </source>
</evidence>
<dbReference type="SMR" id="A2DTN7"/>
<sequence length="342" mass="39897">MNRGRAIQRENPKYNIETVSLVYANVNTEKGPKWYDVDNYELPRESPEPYLLVDWIGTGKYSDVFTAKKGDTIVAIKVLKPVRLQKYNREAKILENLWNGPNIVKLKSVVQNPQTQQYSFVFEHVNGIGFDRMIKTTNDEDSRFYLFQLMRAIHYSHSQGVMHRDVKPLNVLYDRSKKKLRLIDWGLADFYIPKTRYSIHVASRNFKPIELLLDYQCYDYSVDIWSFGVTMASLIFKKDPFFRGSDDLDMVKKISSELGGDKLKQYMDKYGLPLPDGLPKTIFKKKPKPLNSHINLGNQDLVSPEALDLLEKCLRYDHQERITAFEALKHPYFDPVRNIQAN</sequence>
<feature type="domain" description="Protein kinase" evidence="11">
    <location>
        <begin position="50"/>
        <end position="333"/>
    </location>
</feature>
<evidence type="ECO:0000256" key="7">
    <source>
        <dbReference type="ARBA" id="ARBA00047899"/>
    </source>
</evidence>
<dbReference type="Gene3D" id="3.30.200.20">
    <property type="entry name" value="Phosphorylase Kinase, domain 1"/>
    <property type="match status" value="1"/>
</dbReference>
<dbReference type="eggNOG" id="KOG0668">
    <property type="taxonomic scope" value="Eukaryota"/>
</dbReference>
<evidence type="ECO:0000256" key="9">
    <source>
        <dbReference type="PROSITE-ProRule" id="PRU10141"/>
    </source>
</evidence>
<dbReference type="InterPro" id="IPR045216">
    <property type="entry name" value="CK2_alpha"/>
</dbReference>
<dbReference type="GO" id="GO:0005956">
    <property type="term" value="C:protein kinase CK2 complex"/>
    <property type="evidence" value="ECO:0000318"/>
    <property type="project" value="GO_Central"/>
</dbReference>
<dbReference type="InParanoid" id="A2DTN7"/>
<dbReference type="VEuPathDB" id="TrichDB:TVAG_340780"/>
<feature type="binding site" evidence="9">
    <location>
        <position position="77"/>
    </location>
    <ligand>
        <name>ATP</name>
        <dbReference type="ChEBI" id="CHEBI:30616"/>
    </ligand>
</feature>
<keyword evidence="4 9" id="KW-0547">Nucleotide-binding</keyword>
<dbReference type="KEGG" id="tva:4774192"/>
<dbReference type="Proteomes" id="UP000001542">
    <property type="component" value="Unassembled WGS sequence"/>
</dbReference>
<gene>
    <name evidence="12" type="ORF">TVAG_340780</name>
</gene>
<dbReference type="OrthoDB" id="10254671at2759"/>
<evidence type="ECO:0000256" key="1">
    <source>
        <dbReference type="ARBA" id="ARBA00012513"/>
    </source>
</evidence>
<evidence type="ECO:0000256" key="3">
    <source>
        <dbReference type="ARBA" id="ARBA00022679"/>
    </source>
</evidence>
<keyword evidence="13" id="KW-1185">Reference proteome</keyword>
<protein>
    <recommendedName>
        <fullName evidence="1">non-specific serine/threonine protein kinase</fullName>
        <ecNumber evidence="1">2.7.11.1</ecNumber>
    </recommendedName>
</protein>
<keyword evidence="3" id="KW-0808">Transferase</keyword>
<dbReference type="GO" id="GO:0005524">
    <property type="term" value="F:ATP binding"/>
    <property type="evidence" value="ECO:0007669"/>
    <property type="project" value="UniProtKB-UniRule"/>
</dbReference>
<evidence type="ECO:0000313" key="12">
    <source>
        <dbReference type="EMBL" id="EAY16184.1"/>
    </source>
</evidence>
<dbReference type="EMBL" id="DS113245">
    <property type="protein sequence ID" value="EAY16184.1"/>
    <property type="molecule type" value="Genomic_DNA"/>
</dbReference>
<dbReference type="InterPro" id="IPR000719">
    <property type="entry name" value="Prot_kinase_dom"/>
</dbReference>
<dbReference type="PANTHER" id="PTHR24054:SF0">
    <property type="entry name" value="CASEIN KINASE II SUBUNIT ALPHA"/>
    <property type="match status" value="1"/>
</dbReference>
<dbReference type="SUPFAM" id="SSF56112">
    <property type="entry name" value="Protein kinase-like (PK-like)"/>
    <property type="match status" value="1"/>
</dbReference>
<evidence type="ECO:0000256" key="6">
    <source>
        <dbReference type="ARBA" id="ARBA00022840"/>
    </source>
</evidence>
<dbReference type="Gene3D" id="1.10.510.10">
    <property type="entry name" value="Transferase(Phosphotransferase) domain 1"/>
    <property type="match status" value="1"/>
</dbReference>
<dbReference type="GO" id="GO:0005634">
    <property type="term" value="C:nucleus"/>
    <property type="evidence" value="ECO:0000318"/>
    <property type="project" value="GO_Central"/>
</dbReference>
<dbReference type="SMART" id="SM00220">
    <property type="entry name" value="S_TKc"/>
    <property type="match status" value="1"/>
</dbReference>
<dbReference type="GO" id="GO:0005829">
    <property type="term" value="C:cytosol"/>
    <property type="evidence" value="ECO:0000318"/>
    <property type="project" value="GO_Central"/>
</dbReference>
<dbReference type="VEuPathDB" id="TrichDB:TVAGG3_1037760"/>
<comment type="catalytic activity">
    <reaction evidence="8">
        <text>L-seryl-[protein] + ATP = O-phospho-L-seryl-[protein] + ADP + H(+)</text>
        <dbReference type="Rhea" id="RHEA:17989"/>
        <dbReference type="Rhea" id="RHEA-COMP:9863"/>
        <dbReference type="Rhea" id="RHEA-COMP:11604"/>
        <dbReference type="ChEBI" id="CHEBI:15378"/>
        <dbReference type="ChEBI" id="CHEBI:29999"/>
        <dbReference type="ChEBI" id="CHEBI:30616"/>
        <dbReference type="ChEBI" id="CHEBI:83421"/>
        <dbReference type="ChEBI" id="CHEBI:456216"/>
        <dbReference type="EC" id="2.7.11.1"/>
    </reaction>
</comment>
<keyword evidence="6 9" id="KW-0067">ATP-binding</keyword>
<dbReference type="PROSITE" id="PS50011">
    <property type="entry name" value="PROTEIN_KINASE_DOM"/>
    <property type="match status" value="1"/>
</dbReference>
<dbReference type="PANTHER" id="PTHR24054">
    <property type="entry name" value="CASEIN KINASE II SUBUNIT ALPHA"/>
    <property type="match status" value="1"/>
</dbReference>
<dbReference type="AlphaFoldDB" id="A2DTN7"/>
<dbReference type="STRING" id="5722.A2DTN7"/>
<accession>A2DTN7</accession>
<comment type="similarity">
    <text evidence="10">Belongs to the protein kinase superfamily.</text>
</comment>
<evidence type="ECO:0000256" key="2">
    <source>
        <dbReference type="ARBA" id="ARBA00022527"/>
    </source>
</evidence>
<dbReference type="FunFam" id="3.30.200.20:FF:000088">
    <property type="entry name" value="Casein kinase II subunit alpha"/>
    <property type="match status" value="1"/>
</dbReference>
<dbReference type="Pfam" id="PF00069">
    <property type="entry name" value="Pkinase"/>
    <property type="match status" value="1"/>
</dbReference>
<keyword evidence="2 10" id="KW-0723">Serine/threonine-protein kinase</keyword>
<proteinExistence type="inferred from homology"/>
<dbReference type="InterPro" id="IPR017441">
    <property type="entry name" value="Protein_kinase_ATP_BS"/>
</dbReference>
<dbReference type="GO" id="GO:0006974">
    <property type="term" value="P:DNA damage response"/>
    <property type="evidence" value="ECO:0000318"/>
    <property type="project" value="GO_Central"/>
</dbReference>
<dbReference type="RefSeq" id="XP_001328407.1">
    <property type="nucleotide sequence ID" value="XM_001328372.1"/>
</dbReference>
<dbReference type="OMA" id="YECHAIT"/>
<reference evidence="12" key="1">
    <citation type="submission" date="2006-10" db="EMBL/GenBank/DDBJ databases">
        <authorList>
            <person name="Amadeo P."/>
            <person name="Zhao Q."/>
            <person name="Wortman J."/>
            <person name="Fraser-Liggett C."/>
            <person name="Carlton J."/>
        </authorList>
    </citation>
    <scope>NUCLEOTIDE SEQUENCE</scope>
    <source>
        <strain evidence="12">G3</strain>
    </source>
</reference>
<evidence type="ECO:0000313" key="13">
    <source>
        <dbReference type="Proteomes" id="UP000001542"/>
    </source>
</evidence>
<reference evidence="12" key="2">
    <citation type="journal article" date="2007" name="Science">
        <title>Draft genome sequence of the sexually transmitted pathogen Trichomonas vaginalis.</title>
        <authorList>
            <person name="Carlton J.M."/>
            <person name="Hirt R.P."/>
            <person name="Silva J.C."/>
            <person name="Delcher A.L."/>
            <person name="Schatz M."/>
            <person name="Zhao Q."/>
            <person name="Wortman J.R."/>
            <person name="Bidwell S.L."/>
            <person name="Alsmark U.C.M."/>
            <person name="Besteiro S."/>
            <person name="Sicheritz-Ponten T."/>
            <person name="Noel C.J."/>
            <person name="Dacks J.B."/>
            <person name="Foster P.G."/>
            <person name="Simillion C."/>
            <person name="Van de Peer Y."/>
            <person name="Miranda-Saavedra D."/>
            <person name="Barton G.J."/>
            <person name="Westrop G.D."/>
            <person name="Mueller S."/>
            <person name="Dessi D."/>
            <person name="Fiori P.L."/>
            <person name="Ren Q."/>
            <person name="Paulsen I."/>
            <person name="Zhang H."/>
            <person name="Bastida-Corcuera F.D."/>
            <person name="Simoes-Barbosa A."/>
            <person name="Brown M.T."/>
            <person name="Hayes R.D."/>
            <person name="Mukherjee M."/>
            <person name="Okumura C.Y."/>
            <person name="Schneider R."/>
            <person name="Smith A.J."/>
            <person name="Vanacova S."/>
            <person name="Villalvazo M."/>
            <person name="Haas B.J."/>
            <person name="Pertea M."/>
            <person name="Feldblyum T.V."/>
            <person name="Utterback T.R."/>
            <person name="Shu C.L."/>
            <person name="Osoegawa K."/>
            <person name="de Jong P.J."/>
            <person name="Hrdy I."/>
            <person name="Horvathova L."/>
            <person name="Zubacova Z."/>
            <person name="Dolezal P."/>
            <person name="Malik S.B."/>
            <person name="Logsdon J.M. Jr."/>
            <person name="Henze K."/>
            <person name="Gupta A."/>
            <person name="Wang C.C."/>
            <person name="Dunne R.L."/>
            <person name="Upcroft J.A."/>
            <person name="Upcroft P."/>
            <person name="White O."/>
            <person name="Salzberg S.L."/>
            <person name="Tang P."/>
            <person name="Chiu C.-H."/>
            <person name="Lee Y.-S."/>
            <person name="Embley T.M."/>
            <person name="Coombs G.H."/>
            <person name="Mottram J.C."/>
            <person name="Tachezy J."/>
            <person name="Fraser-Liggett C.M."/>
            <person name="Johnson P.J."/>
        </authorList>
    </citation>
    <scope>NUCLEOTIDE SEQUENCE [LARGE SCALE GENOMIC DNA]</scope>
    <source>
        <strain evidence="12">G3</strain>
    </source>
</reference>
<evidence type="ECO:0000256" key="5">
    <source>
        <dbReference type="ARBA" id="ARBA00022777"/>
    </source>
</evidence>
<name>A2DTN7_TRIV3</name>
<dbReference type="PROSITE" id="PS00108">
    <property type="entry name" value="PROTEIN_KINASE_ST"/>
    <property type="match status" value="1"/>
</dbReference>
<dbReference type="FunFam" id="1.10.510.10:FF:000059">
    <property type="entry name" value="Casein kinase II subunit alpha"/>
    <property type="match status" value="1"/>
</dbReference>
<dbReference type="InterPro" id="IPR011009">
    <property type="entry name" value="Kinase-like_dom_sf"/>
</dbReference>
<dbReference type="EC" id="2.7.11.1" evidence="1"/>
<dbReference type="GO" id="GO:0004674">
    <property type="term" value="F:protein serine/threonine kinase activity"/>
    <property type="evidence" value="ECO:0000318"/>
    <property type="project" value="GO_Central"/>
</dbReference>
<dbReference type="FunCoup" id="A2DTN7">
    <property type="interactions" value="693"/>
</dbReference>
<comment type="catalytic activity">
    <reaction evidence="7">
        <text>L-threonyl-[protein] + ATP = O-phospho-L-threonyl-[protein] + ADP + H(+)</text>
        <dbReference type="Rhea" id="RHEA:46608"/>
        <dbReference type="Rhea" id="RHEA-COMP:11060"/>
        <dbReference type="Rhea" id="RHEA-COMP:11605"/>
        <dbReference type="ChEBI" id="CHEBI:15378"/>
        <dbReference type="ChEBI" id="CHEBI:30013"/>
        <dbReference type="ChEBI" id="CHEBI:30616"/>
        <dbReference type="ChEBI" id="CHEBI:61977"/>
        <dbReference type="ChEBI" id="CHEBI:456216"/>
        <dbReference type="EC" id="2.7.11.1"/>
    </reaction>
</comment>
<evidence type="ECO:0000259" key="11">
    <source>
        <dbReference type="PROSITE" id="PS50011"/>
    </source>
</evidence>
<dbReference type="InterPro" id="IPR008271">
    <property type="entry name" value="Ser/Thr_kinase_AS"/>
</dbReference>
<dbReference type="GO" id="GO:0051726">
    <property type="term" value="P:regulation of cell cycle"/>
    <property type="evidence" value="ECO:0000318"/>
    <property type="project" value="GO_Central"/>
</dbReference>